<dbReference type="InterPro" id="IPR011044">
    <property type="entry name" value="Quino_amine_DH_bsu"/>
</dbReference>
<dbReference type="Pfam" id="PF21289">
    <property type="entry name" value="EDC4_C"/>
    <property type="match status" value="1"/>
</dbReference>
<dbReference type="InterPro" id="IPR049404">
    <property type="entry name" value="EDC4_C"/>
</dbReference>
<evidence type="ECO:0000259" key="5">
    <source>
        <dbReference type="Pfam" id="PF21289"/>
    </source>
</evidence>
<dbReference type="SUPFAM" id="SSF50969">
    <property type="entry name" value="YVTN repeat-like/Quinoprotein amine dehydrogenase"/>
    <property type="match status" value="1"/>
</dbReference>
<dbReference type="STRING" id="2903.R1B938"/>
<protein>
    <recommendedName>
        <fullName evidence="5">Enhancer of mRNA-decapping protein 4 C-terminal domain-containing protein</fullName>
    </recommendedName>
</protein>
<evidence type="ECO:0000313" key="7">
    <source>
        <dbReference type="Proteomes" id="UP000013827"/>
    </source>
</evidence>
<organism evidence="6 7">
    <name type="scientific">Emiliania huxleyi (strain CCMP1516)</name>
    <dbReference type="NCBI Taxonomy" id="280463"/>
    <lineage>
        <taxon>Eukaryota</taxon>
        <taxon>Haptista</taxon>
        <taxon>Haptophyta</taxon>
        <taxon>Prymnesiophyceae</taxon>
        <taxon>Isochrysidales</taxon>
        <taxon>Noelaerhabdaceae</taxon>
        <taxon>Emiliania</taxon>
    </lineage>
</organism>
<evidence type="ECO:0000256" key="1">
    <source>
        <dbReference type="ARBA" id="ARBA00004496"/>
    </source>
</evidence>
<keyword evidence="4" id="KW-0677">Repeat</keyword>
<evidence type="ECO:0000256" key="2">
    <source>
        <dbReference type="ARBA" id="ARBA00022490"/>
    </source>
</evidence>
<dbReference type="RefSeq" id="XP_005758201.1">
    <property type="nucleotide sequence ID" value="XM_005758144.1"/>
</dbReference>
<evidence type="ECO:0000256" key="4">
    <source>
        <dbReference type="ARBA" id="ARBA00022737"/>
    </source>
</evidence>
<evidence type="ECO:0000313" key="6">
    <source>
        <dbReference type="EnsemblProtists" id="EOD05772"/>
    </source>
</evidence>
<dbReference type="PANTHER" id="PTHR15598:SF5">
    <property type="entry name" value="ENHANCER OF MRNA-DECAPPING PROTEIN 4"/>
    <property type="match status" value="1"/>
</dbReference>
<dbReference type="AlphaFoldDB" id="A0A0D3I3D7"/>
<reference evidence="6" key="2">
    <citation type="submission" date="2024-10" db="UniProtKB">
        <authorList>
            <consortium name="EnsemblProtists"/>
        </authorList>
    </citation>
    <scope>IDENTIFICATION</scope>
</reference>
<proteinExistence type="predicted"/>
<dbReference type="PaxDb" id="2903-EOD05772"/>
<reference evidence="7" key="1">
    <citation type="journal article" date="2013" name="Nature">
        <title>Pan genome of the phytoplankton Emiliania underpins its global distribution.</title>
        <authorList>
            <person name="Read B.A."/>
            <person name="Kegel J."/>
            <person name="Klute M.J."/>
            <person name="Kuo A."/>
            <person name="Lefebvre S.C."/>
            <person name="Maumus F."/>
            <person name="Mayer C."/>
            <person name="Miller J."/>
            <person name="Monier A."/>
            <person name="Salamov A."/>
            <person name="Young J."/>
            <person name="Aguilar M."/>
            <person name="Claverie J.M."/>
            <person name="Frickenhaus S."/>
            <person name="Gonzalez K."/>
            <person name="Herman E.K."/>
            <person name="Lin Y.C."/>
            <person name="Napier J."/>
            <person name="Ogata H."/>
            <person name="Sarno A.F."/>
            <person name="Shmutz J."/>
            <person name="Schroeder D."/>
            <person name="de Vargas C."/>
            <person name="Verret F."/>
            <person name="von Dassow P."/>
            <person name="Valentin K."/>
            <person name="Van de Peer Y."/>
            <person name="Wheeler G."/>
            <person name="Dacks J.B."/>
            <person name="Delwiche C.F."/>
            <person name="Dyhrman S.T."/>
            <person name="Glockner G."/>
            <person name="John U."/>
            <person name="Richards T."/>
            <person name="Worden A.Z."/>
            <person name="Zhang X."/>
            <person name="Grigoriev I.V."/>
            <person name="Allen A.E."/>
            <person name="Bidle K."/>
            <person name="Borodovsky M."/>
            <person name="Bowler C."/>
            <person name="Brownlee C."/>
            <person name="Cock J.M."/>
            <person name="Elias M."/>
            <person name="Gladyshev V.N."/>
            <person name="Groth M."/>
            <person name="Guda C."/>
            <person name="Hadaegh A."/>
            <person name="Iglesias-Rodriguez M.D."/>
            <person name="Jenkins J."/>
            <person name="Jones B.M."/>
            <person name="Lawson T."/>
            <person name="Leese F."/>
            <person name="Lindquist E."/>
            <person name="Lobanov A."/>
            <person name="Lomsadze A."/>
            <person name="Malik S.B."/>
            <person name="Marsh M.E."/>
            <person name="Mackinder L."/>
            <person name="Mock T."/>
            <person name="Mueller-Roeber B."/>
            <person name="Pagarete A."/>
            <person name="Parker M."/>
            <person name="Probert I."/>
            <person name="Quesneville H."/>
            <person name="Raines C."/>
            <person name="Rensing S.A."/>
            <person name="Riano-Pachon D.M."/>
            <person name="Richier S."/>
            <person name="Rokitta S."/>
            <person name="Shiraiwa Y."/>
            <person name="Soanes D.M."/>
            <person name="van der Giezen M."/>
            <person name="Wahlund T.M."/>
            <person name="Williams B."/>
            <person name="Wilson W."/>
            <person name="Wolfe G."/>
            <person name="Wurch L.L."/>
        </authorList>
    </citation>
    <scope>NUCLEOTIDE SEQUENCE</scope>
</reference>
<dbReference type="Gene3D" id="1.10.220.100">
    <property type="entry name" value="conserved c-terminal region of ge- 1"/>
    <property type="match status" value="1"/>
</dbReference>
<dbReference type="PANTHER" id="PTHR15598">
    <property type="entry name" value="ENHANCER OF MRNA-DECAPPING PROTEIN 4"/>
    <property type="match status" value="1"/>
</dbReference>
<dbReference type="GO" id="GO:0031087">
    <property type="term" value="P:deadenylation-independent decapping of nuclear-transcribed mRNA"/>
    <property type="evidence" value="ECO:0007669"/>
    <property type="project" value="InterPro"/>
</dbReference>
<dbReference type="InterPro" id="IPR045152">
    <property type="entry name" value="EDC4-like"/>
</dbReference>
<dbReference type="EnsemblProtists" id="EOD05772">
    <property type="protein sequence ID" value="EOD05772"/>
    <property type="gene ID" value="EMIHUDRAFT_453607"/>
</dbReference>
<dbReference type="GeneID" id="17251944"/>
<keyword evidence="7" id="KW-1185">Reference proteome</keyword>
<keyword evidence="3" id="KW-0853">WD repeat</keyword>
<accession>A0A0D3I3D7</accession>
<dbReference type="GO" id="GO:0000932">
    <property type="term" value="C:P-body"/>
    <property type="evidence" value="ECO:0007669"/>
    <property type="project" value="TreeGrafter"/>
</dbReference>
<comment type="subcellular location">
    <subcellularLocation>
        <location evidence="1">Cytoplasm</location>
    </subcellularLocation>
</comment>
<evidence type="ECO:0000256" key="3">
    <source>
        <dbReference type="ARBA" id="ARBA00022574"/>
    </source>
</evidence>
<dbReference type="KEGG" id="ehx:EMIHUDRAFT_453607"/>
<name>A0A0D3I3D7_EMIH1</name>
<feature type="domain" description="Enhancer of mRNA-decapping protein 4 C-terminal" evidence="5">
    <location>
        <begin position="348"/>
        <end position="446"/>
    </location>
</feature>
<dbReference type="Proteomes" id="UP000013827">
    <property type="component" value="Unassembled WGS sequence"/>
</dbReference>
<sequence length="475" mass="48791">MQDVESRSLSMLRRSPALHTGSLIAANGRFACYAIPSGVIRVIDRQTEALGLLRGHTREAVDLSITAGGGDECLLAAVANDGQALVWRVRAGGSAVQSERLLSVKVDGTSPGADDRIVSAAPLLFTAHGGAVSGLALLEPEGAGEGARLLLTLGEENREAACDPANGPMAVAASTITAYAIGGGAAPAFAPPARFNASAGVLSFSPIVAPGPDAALDLQLLCVMLDGAEALRAQERQALLVAVRESSAAAARGALQELLPLVQAAVDASVRAADTPRGVDSASLAAALEATLPAALSSPMFEQLHAAFTSGTERVSPVATQLAATAEPLASIEARLGQLLADATMELQQLLGRGEHEKAFATALHAQLLELLSWLCSKVDPSELLAARPSQILLTSLVQQLAFDLGASTSMKLKWLLATLPRLDPHDPQIASHVPKILEQVAANLAGCTDVLGNAGHPCHATLLAVSAMVSQLAR</sequence>
<dbReference type="eggNOG" id="KOG1916">
    <property type="taxonomic scope" value="Eukaryota"/>
</dbReference>
<dbReference type="InterPro" id="IPR044938">
    <property type="entry name" value="EDC4_C_sf"/>
</dbReference>
<keyword evidence="2" id="KW-0963">Cytoplasm</keyword>
<dbReference type="HOGENOM" id="CLU_575470_0_0_1"/>